<feature type="domain" description="Protein kinase" evidence="7">
    <location>
        <begin position="1"/>
        <end position="180"/>
    </location>
</feature>
<keyword evidence="2" id="KW-0723">Serine/threonine-protein kinase</keyword>
<keyword evidence="8" id="KW-1185">Reference proteome</keyword>
<dbReference type="InterPro" id="IPR050205">
    <property type="entry name" value="CDPK_Ser/Thr_kinases"/>
</dbReference>
<keyword evidence="4" id="KW-0547">Nucleotide-binding</keyword>
<dbReference type="RefSeq" id="XP_041439982.1">
    <property type="nucleotide sequence ID" value="XM_041584048.1"/>
</dbReference>
<organism evidence="8 9">
    <name type="scientific">Xenopus laevis</name>
    <name type="common">African clawed frog</name>
    <dbReference type="NCBI Taxonomy" id="8355"/>
    <lineage>
        <taxon>Eukaryota</taxon>
        <taxon>Metazoa</taxon>
        <taxon>Chordata</taxon>
        <taxon>Craniata</taxon>
        <taxon>Vertebrata</taxon>
        <taxon>Euteleostomi</taxon>
        <taxon>Amphibia</taxon>
        <taxon>Batrachia</taxon>
        <taxon>Anura</taxon>
        <taxon>Pipoidea</taxon>
        <taxon>Pipidae</taxon>
        <taxon>Xenopodinae</taxon>
        <taxon>Xenopus</taxon>
        <taxon>Xenopus</taxon>
    </lineage>
</organism>
<evidence type="ECO:0000313" key="9">
    <source>
        <dbReference type="RefSeq" id="XP_041439982.1"/>
    </source>
</evidence>
<dbReference type="Proteomes" id="UP000186698">
    <property type="component" value="Chromosome 2S"/>
</dbReference>
<evidence type="ECO:0000313" key="8">
    <source>
        <dbReference type="Proteomes" id="UP000186698"/>
    </source>
</evidence>
<sequence>MEYAVKIIDKSKRDPTEEIEILLRYGQHPNIITLKDVYDDGKYVYLVTELMKGGELLDKILRQKFFSEREASAVLHTITKTVEYLHSQWVLKRQGYDAACDIWSLGVLLYTMLTGYTPFANGPDDTPEEILARIGSGKFALSGGYWNSVSDIAKDLVSKMLHVDPQQRLTAAQVLKHPWIVHCDQLPQFQLNRQDAPHLVKGAMAATYSALNLNPLSPVLEPVGRSTLAQRRGIKKITSTAL</sequence>
<reference evidence="8" key="1">
    <citation type="submission" date="2024-06" db="UniProtKB">
        <authorList>
            <consortium name="RefSeq"/>
        </authorList>
    </citation>
    <scope>NUCLEOTIDE SEQUENCE [LARGE SCALE GENOMIC DNA]</scope>
    <source>
        <strain evidence="8">J_2021</strain>
    </source>
</reference>
<dbReference type="AlphaFoldDB" id="A0A8J1ME34"/>
<keyword evidence="5" id="KW-0418">Kinase</keyword>
<keyword evidence="3" id="KW-0808">Transferase</keyword>
<evidence type="ECO:0000259" key="7">
    <source>
        <dbReference type="PROSITE" id="PS50011"/>
    </source>
</evidence>
<proteinExistence type="inferred from homology"/>
<name>A0A8J1ME34_XENLA</name>
<dbReference type="Gene3D" id="3.30.200.20">
    <property type="entry name" value="Phosphorylase Kinase, domain 1"/>
    <property type="match status" value="1"/>
</dbReference>
<evidence type="ECO:0000256" key="2">
    <source>
        <dbReference type="ARBA" id="ARBA00022527"/>
    </source>
</evidence>
<gene>
    <name evidence="9" type="primary">LOC121400621</name>
</gene>
<dbReference type="Gene3D" id="1.10.510.10">
    <property type="entry name" value="Transferase(Phosphotransferase) domain 1"/>
    <property type="match status" value="2"/>
</dbReference>
<dbReference type="Pfam" id="PF00069">
    <property type="entry name" value="Pkinase"/>
    <property type="match status" value="1"/>
</dbReference>
<dbReference type="SUPFAM" id="SSF56112">
    <property type="entry name" value="Protein kinase-like (PK-like)"/>
    <property type="match status" value="1"/>
</dbReference>
<dbReference type="InterPro" id="IPR011009">
    <property type="entry name" value="Kinase-like_dom_sf"/>
</dbReference>
<dbReference type="PANTHER" id="PTHR24349">
    <property type="entry name" value="SERINE/THREONINE-PROTEIN KINASE"/>
    <property type="match status" value="1"/>
</dbReference>
<dbReference type="GO" id="GO:0004674">
    <property type="term" value="F:protein serine/threonine kinase activity"/>
    <property type="evidence" value="ECO:0007669"/>
    <property type="project" value="UniProtKB-KW"/>
</dbReference>
<dbReference type="GO" id="GO:0005524">
    <property type="term" value="F:ATP binding"/>
    <property type="evidence" value="ECO:0007669"/>
    <property type="project" value="UniProtKB-KW"/>
</dbReference>
<accession>A0A8J1ME34</accession>
<reference evidence="9" key="2">
    <citation type="submission" date="2025-08" db="UniProtKB">
        <authorList>
            <consortium name="RefSeq"/>
        </authorList>
    </citation>
    <scope>IDENTIFICATION</scope>
    <source>
        <strain evidence="9">J_2021</strain>
        <tissue evidence="9">Erythrocytes</tissue>
    </source>
</reference>
<protein>
    <submittedName>
        <fullName evidence="9">Ribosomal protein S6 kinase alpha-3-like isoform X2</fullName>
    </submittedName>
</protein>
<dbReference type="PROSITE" id="PS50011">
    <property type="entry name" value="PROTEIN_KINASE_DOM"/>
    <property type="match status" value="1"/>
</dbReference>
<evidence type="ECO:0000256" key="5">
    <source>
        <dbReference type="ARBA" id="ARBA00022777"/>
    </source>
</evidence>
<dbReference type="InterPro" id="IPR000719">
    <property type="entry name" value="Prot_kinase_dom"/>
</dbReference>
<keyword evidence="6" id="KW-0067">ATP-binding</keyword>
<evidence type="ECO:0000256" key="3">
    <source>
        <dbReference type="ARBA" id="ARBA00022679"/>
    </source>
</evidence>
<comment type="similarity">
    <text evidence="1">Belongs to the protein kinase superfamily. CAMK Ser/Thr protein kinase family.</text>
</comment>
<dbReference type="GeneID" id="121400621"/>
<evidence type="ECO:0000256" key="4">
    <source>
        <dbReference type="ARBA" id="ARBA00022741"/>
    </source>
</evidence>
<evidence type="ECO:0000256" key="1">
    <source>
        <dbReference type="ARBA" id="ARBA00006692"/>
    </source>
</evidence>
<evidence type="ECO:0000256" key="6">
    <source>
        <dbReference type="ARBA" id="ARBA00022840"/>
    </source>
</evidence>